<keyword evidence="1" id="KW-0472">Membrane</keyword>
<evidence type="ECO:0000313" key="4">
    <source>
        <dbReference type="Proteomes" id="UP000652761"/>
    </source>
</evidence>
<accession>A0A843WCZ3</accession>
<evidence type="ECO:0000313" key="3">
    <source>
        <dbReference type="EMBL" id="MQM02044.1"/>
    </source>
</evidence>
<keyword evidence="4" id="KW-1185">Reference proteome</keyword>
<dbReference type="AlphaFoldDB" id="A0A843WCZ3"/>
<dbReference type="EMBL" id="NMUH01002780">
    <property type="protein sequence ID" value="MQM02044.1"/>
    <property type="molecule type" value="Genomic_DNA"/>
</dbReference>
<evidence type="ECO:0000256" key="1">
    <source>
        <dbReference type="SAM" id="Phobius"/>
    </source>
</evidence>
<feature type="domain" description="Root UVB sensitive protein C-terminal" evidence="2">
    <location>
        <begin position="67"/>
        <end position="208"/>
    </location>
</feature>
<organism evidence="3 4">
    <name type="scientific">Colocasia esculenta</name>
    <name type="common">Wild taro</name>
    <name type="synonym">Arum esculentum</name>
    <dbReference type="NCBI Taxonomy" id="4460"/>
    <lineage>
        <taxon>Eukaryota</taxon>
        <taxon>Viridiplantae</taxon>
        <taxon>Streptophyta</taxon>
        <taxon>Embryophyta</taxon>
        <taxon>Tracheophyta</taxon>
        <taxon>Spermatophyta</taxon>
        <taxon>Magnoliopsida</taxon>
        <taxon>Liliopsida</taxon>
        <taxon>Araceae</taxon>
        <taxon>Aroideae</taxon>
        <taxon>Colocasieae</taxon>
        <taxon>Colocasia</taxon>
    </lineage>
</organism>
<reference evidence="3" key="1">
    <citation type="submission" date="2017-07" db="EMBL/GenBank/DDBJ databases">
        <title>Taro Niue Genome Assembly and Annotation.</title>
        <authorList>
            <person name="Atibalentja N."/>
            <person name="Keating K."/>
            <person name="Fields C.J."/>
        </authorList>
    </citation>
    <scope>NUCLEOTIDE SEQUENCE</scope>
    <source>
        <strain evidence="3">Niue_2</strain>
        <tissue evidence="3">Leaf</tissue>
    </source>
</reference>
<evidence type="ECO:0000259" key="2">
    <source>
        <dbReference type="Pfam" id="PF24160"/>
    </source>
</evidence>
<name>A0A843WCZ3_COLES</name>
<comment type="caution">
    <text evidence="3">The sequence shown here is derived from an EMBL/GenBank/DDBJ whole genome shotgun (WGS) entry which is preliminary data.</text>
</comment>
<feature type="transmembrane region" description="Helical" evidence="1">
    <location>
        <begin position="17"/>
        <end position="35"/>
    </location>
</feature>
<keyword evidence="1" id="KW-1133">Transmembrane helix</keyword>
<dbReference type="Pfam" id="PF24160">
    <property type="entry name" value="UVB_sens_C"/>
    <property type="match status" value="1"/>
</dbReference>
<dbReference type="PANTHER" id="PTHR12770">
    <property type="entry name" value="RUS1 FAMILY PROTEIN C16ORF58"/>
    <property type="match status" value="1"/>
</dbReference>
<dbReference type="Proteomes" id="UP000652761">
    <property type="component" value="Unassembled WGS sequence"/>
</dbReference>
<dbReference type="PANTHER" id="PTHR12770:SF20">
    <property type="entry name" value="PROTEIN ROOT UVB SENSITIVE 6"/>
    <property type="match status" value="1"/>
</dbReference>
<protein>
    <recommendedName>
        <fullName evidence="2">Root UVB sensitive protein C-terminal domain-containing protein</fullName>
    </recommendedName>
</protein>
<dbReference type="InterPro" id="IPR055412">
    <property type="entry name" value="UVB_sens_C"/>
</dbReference>
<dbReference type="OrthoDB" id="364779at2759"/>
<keyword evidence="1" id="KW-0812">Transmembrane</keyword>
<gene>
    <name evidence="3" type="ORF">Taro_034803</name>
</gene>
<proteinExistence type="predicted"/>
<dbReference type="InterPro" id="IPR006968">
    <property type="entry name" value="RUS_fam"/>
</dbReference>
<sequence length="240" mass="27344">MCKAGNWIEYLDLKKKSILGSFFCTPIVWICLQLISRVLQVKSVVLHTLNRARFTVAVESFLKTGHVPSLVEGNSKENIFTFPWSKNTPVVLGSRFGDAFQDPASFIRIEPLFEKERYIITYNHSKRKVYVLVKDQAKPDDILKAAFHAHLLLHFVRTTTANRLHMKSINHGNTNINDSPLNHLMPTADLEAQIAESCKIVSASYENFKGKTLEQVIIFFPLLCDIFGQELACKSRDFNN</sequence>